<reference evidence="19" key="1">
    <citation type="submission" date="2023-04" db="EMBL/GenBank/DDBJ databases">
        <title>Complete genome sequence of Temperatibacter marinus.</title>
        <authorList>
            <person name="Rong J.-C."/>
            <person name="Yi M.-L."/>
            <person name="Zhao Q."/>
        </authorList>
    </citation>
    <scope>NUCLEOTIDE SEQUENCE</scope>
    <source>
        <strain evidence="19">NBRC 110045</strain>
    </source>
</reference>
<evidence type="ECO:0000256" key="7">
    <source>
        <dbReference type="ARBA" id="ARBA00019179"/>
    </source>
</evidence>
<dbReference type="CDD" id="cd07182">
    <property type="entry name" value="RNase_HII_bacteria_HII_like"/>
    <property type="match status" value="1"/>
</dbReference>
<keyword evidence="11 14" id="KW-0255">Endonuclease</keyword>
<dbReference type="GO" id="GO:0032299">
    <property type="term" value="C:ribonuclease H2 complex"/>
    <property type="evidence" value="ECO:0007669"/>
    <property type="project" value="TreeGrafter"/>
</dbReference>
<dbReference type="InterPro" id="IPR024567">
    <property type="entry name" value="RNase_HII/HIII_dom"/>
</dbReference>
<evidence type="ECO:0000313" key="19">
    <source>
        <dbReference type="EMBL" id="WND01971.1"/>
    </source>
</evidence>
<evidence type="ECO:0000256" key="3">
    <source>
        <dbReference type="ARBA" id="ARBA00004065"/>
    </source>
</evidence>
<evidence type="ECO:0000256" key="1">
    <source>
        <dbReference type="ARBA" id="ARBA00000077"/>
    </source>
</evidence>
<evidence type="ECO:0000256" key="17">
    <source>
        <dbReference type="SAM" id="MobiDB-lite"/>
    </source>
</evidence>
<comment type="cofactor">
    <cofactor evidence="14 15">
        <name>Mn(2+)</name>
        <dbReference type="ChEBI" id="CHEBI:29035"/>
    </cofactor>
    <cofactor evidence="14 15">
        <name>Mg(2+)</name>
        <dbReference type="ChEBI" id="CHEBI:18420"/>
    </cofactor>
    <text evidence="14 15">Manganese or magnesium. Binds 1 divalent metal ion per monomer in the absence of substrate. May bind a second metal ion after substrate binding.</text>
</comment>
<keyword evidence="13 14" id="KW-0464">Manganese</keyword>
<evidence type="ECO:0000259" key="18">
    <source>
        <dbReference type="PROSITE" id="PS51975"/>
    </source>
</evidence>
<dbReference type="EMBL" id="CP123872">
    <property type="protein sequence ID" value="WND01971.1"/>
    <property type="molecule type" value="Genomic_DNA"/>
</dbReference>
<comment type="similarity">
    <text evidence="5 14 16">Belongs to the RNase HII family.</text>
</comment>
<dbReference type="FunFam" id="3.30.420.10:FF:000006">
    <property type="entry name" value="Ribonuclease HII"/>
    <property type="match status" value="1"/>
</dbReference>
<proteinExistence type="inferred from homology"/>
<dbReference type="GO" id="GO:0030145">
    <property type="term" value="F:manganese ion binding"/>
    <property type="evidence" value="ECO:0007669"/>
    <property type="project" value="UniProtKB-UniRule"/>
</dbReference>
<feature type="binding site" evidence="14 15">
    <location>
        <position position="129"/>
    </location>
    <ligand>
        <name>a divalent metal cation</name>
        <dbReference type="ChEBI" id="CHEBI:60240"/>
    </ligand>
</feature>
<evidence type="ECO:0000256" key="14">
    <source>
        <dbReference type="HAMAP-Rule" id="MF_00052"/>
    </source>
</evidence>
<dbReference type="AlphaFoldDB" id="A0AA52H8C0"/>
<evidence type="ECO:0000256" key="11">
    <source>
        <dbReference type="ARBA" id="ARBA00022759"/>
    </source>
</evidence>
<protein>
    <recommendedName>
        <fullName evidence="7 14">Ribonuclease HII</fullName>
        <shortName evidence="14">RNase HII</shortName>
        <ecNumber evidence="6 14">3.1.26.4</ecNumber>
    </recommendedName>
</protein>
<evidence type="ECO:0000256" key="13">
    <source>
        <dbReference type="ARBA" id="ARBA00023211"/>
    </source>
</evidence>
<accession>A0AA52H8C0</accession>
<feature type="binding site" evidence="14 15">
    <location>
        <position position="38"/>
    </location>
    <ligand>
        <name>a divalent metal cation</name>
        <dbReference type="ChEBI" id="CHEBI:60240"/>
    </ligand>
</feature>
<dbReference type="GO" id="GO:0043137">
    <property type="term" value="P:DNA replication, removal of RNA primer"/>
    <property type="evidence" value="ECO:0007669"/>
    <property type="project" value="TreeGrafter"/>
</dbReference>
<evidence type="ECO:0000256" key="12">
    <source>
        <dbReference type="ARBA" id="ARBA00022801"/>
    </source>
</evidence>
<dbReference type="PANTHER" id="PTHR10954">
    <property type="entry name" value="RIBONUCLEASE H2 SUBUNIT A"/>
    <property type="match status" value="1"/>
</dbReference>
<dbReference type="KEGG" id="tmk:QGN29_10470"/>
<keyword evidence="8 14" id="KW-0963">Cytoplasm</keyword>
<dbReference type="GO" id="GO:0004523">
    <property type="term" value="F:RNA-DNA hybrid ribonuclease activity"/>
    <property type="evidence" value="ECO:0007669"/>
    <property type="project" value="UniProtKB-UniRule"/>
</dbReference>
<keyword evidence="12 14" id="KW-0378">Hydrolase</keyword>
<keyword evidence="10 14" id="KW-0479">Metal-binding</keyword>
<dbReference type="PANTHER" id="PTHR10954:SF18">
    <property type="entry name" value="RIBONUCLEASE HII"/>
    <property type="match status" value="1"/>
</dbReference>
<comment type="function">
    <text evidence="3 14 16">Endonuclease that specifically degrades the RNA of RNA-DNA hybrids.</text>
</comment>
<evidence type="ECO:0000256" key="5">
    <source>
        <dbReference type="ARBA" id="ARBA00007383"/>
    </source>
</evidence>
<evidence type="ECO:0000256" key="15">
    <source>
        <dbReference type="PROSITE-ProRule" id="PRU01319"/>
    </source>
</evidence>
<evidence type="ECO:0000313" key="20">
    <source>
        <dbReference type="Proteomes" id="UP001268683"/>
    </source>
</evidence>
<gene>
    <name evidence="14" type="primary">rnhB</name>
    <name evidence="19" type="ORF">QGN29_10470</name>
</gene>
<feature type="region of interest" description="Disordered" evidence="17">
    <location>
        <begin position="203"/>
        <end position="225"/>
    </location>
</feature>
<evidence type="ECO:0000256" key="16">
    <source>
        <dbReference type="RuleBase" id="RU003515"/>
    </source>
</evidence>
<dbReference type="Proteomes" id="UP001268683">
    <property type="component" value="Chromosome"/>
</dbReference>
<evidence type="ECO:0000256" key="9">
    <source>
        <dbReference type="ARBA" id="ARBA00022722"/>
    </source>
</evidence>
<dbReference type="Gene3D" id="3.30.420.10">
    <property type="entry name" value="Ribonuclease H-like superfamily/Ribonuclease H"/>
    <property type="match status" value="1"/>
</dbReference>
<dbReference type="InterPro" id="IPR001352">
    <property type="entry name" value="RNase_HII/HIII"/>
</dbReference>
<dbReference type="InterPro" id="IPR036397">
    <property type="entry name" value="RNaseH_sf"/>
</dbReference>
<dbReference type="GO" id="GO:0006298">
    <property type="term" value="P:mismatch repair"/>
    <property type="evidence" value="ECO:0007669"/>
    <property type="project" value="TreeGrafter"/>
</dbReference>
<dbReference type="InterPro" id="IPR012337">
    <property type="entry name" value="RNaseH-like_sf"/>
</dbReference>
<evidence type="ECO:0000256" key="6">
    <source>
        <dbReference type="ARBA" id="ARBA00012180"/>
    </source>
</evidence>
<evidence type="ECO:0000256" key="8">
    <source>
        <dbReference type="ARBA" id="ARBA00022490"/>
    </source>
</evidence>
<dbReference type="GO" id="GO:0003723">
    <property type="term" value="F:RNA binding"/>
    <property type="evidence" value="ECO:0007669"/>
    <property type="project" value="UniProtKB-UniRule"/>
</dbReference>
<keyword evidence="20" id="KW-1185">Reference proteome</keyword>
<feature type="domain" description="RNase H type-2" evidence="18">
    <location>
        <begin position="31"/>
        <end position="222"/>
    </location>
</feature>
<comment type="cofactor">
    <cofactor evidence="2">
        <name>Mg(2+)</name>
        <dbReference type="ChEBI" id="CHEBI:18420"/>
    </cofactor>
</comment>
<comment type="catalytic activity">
    <reaction evidence="1 14 15 16">
        <text>Endonucleolytic cleavage to 5'-phosphomonoester.</text>
        <dbReference type="EC" id="3.1.26.4"/>
    </reaction>
</comment>
<dbReference type="RefSeq" id="WP_310797805.1">
    <property type="nucleotide sequence ID" value="NZ_CP123872.1"/>
</dbReference>
<dbReference type="InterPro" id="IPR022898">
    <property type="entry name" value="RNase_HII"/>
</dbReference>
<name>A0AA52H8C0_9PROT</name>
<dbReference type="NCBIfam" id="NF000595">
    <property type="entry name" value="PRK00015.1-3"/>
    <property type="match status" value="1"/>
</dbReference>
<keyword evidence="9 14" id="KW-0540">Nuclease</keyword>
<feature type="binding site" evidence="14 15">
    <location>
        <position position="37"/>
    </location>
    <ligand>
        <name>a divalent metal cation</name>
        <dbReference type="ChEBI" id="CHEBI:60240"/>
    </ligand>
</feature>
<evidence type="ECO:0000256" key="10">
    <source>
        <dbReference type="ARBA" id="ARBA00022723"/>
    </source>
</evidence>
<dbReference type="GO" id="GO:0005737">
    <property type="term" value="C:cytoplasm"/>
    <property type="evidence" value="ECO:0007669"/>
    <property type="project" value="UniProtKB-SubCell"/>
</dbReference>
<comment type="subcellular location">
    <subcellularLocation>
        <location evidence="4 14">Cytoplasm</location>
    </subcellularLocation>
</comment>
<dbReference type="SUPFAM" id="SSF53098">
    <property type="entry name" value="Ribonuclease H-like"/>
    <property type="match status" value="1"/>
</dbReference>
<dbReference type="HAMAP" id="MF_00052_B">
    <property type="entry name" value="RNase_HII_B"/>
    <property type="match status" value="1"/>
</dbReference>
<organism evidence="19 20">
    <name type="scientific">Temperatibacter marinus</name>
    <dbReference type="NCBI Taxonomy" id="1456591"/>
    <lineage>
        <taxon>Bacteria</taxon>
        <taxon>Pseudomonadati</taxon>
        <taxon>Pseudomonadota</taxon>
        <taxon>Alphaproteobacteria</taxon>
        <taxon>Kordiimonadales</taxon>
        <taxon>Temperatibacteraceae</taxon>
        <taxon>Temperatibacter</taxon>
    </lineage>
</organism>
<sequence>MTDLFTAAEIPLNSGPDWSAELAMQKRAGTGFVIGVDEVGRGPLSGPVVAAAVILDPQSIPSGLNDSKKLTAKKRDYLYDLLLDSVVDYSVAEVSVEVIDEINILQASMLAMRKAVDPLSEKAIGVLVDGNKNPGFNPALPTETLVKGDGRSLSIAAASILAKVYRDRLMQDLAKDYPGYGWETNAGYGSQKHRDALRTLGVTPHHRKSFSPVSELLASSPQTSP</sequence>
<evidence type="ECO:0000256" key="2">
    <source>
        <dbReference type="ARBA" id="ARBA00001946"/>
    </source>
</evidence>
<dbReference type="PROSITE" id="PS51975">
    <property type="entry name" value="RNASE_H_2"/>
    <property type="match status" value="1"/>
</dbReference>
<dbReference type="Pfam" id="PF01351">
    <property type="entry name" value="RNase_HII"/>
    <property type="match status" value="1"/>
</dbReference>
<evidence type="ECO:0000256" key="4">
    <source>
        <dbReference type="ARBA" id="ARBA00004496"/>
    </source>
</evidence>
<dbReference type="EC" id="3.1.26.4" evidence="6 14"/>